<proteinExistence type="predicted"/>
<evidence type="ECO:0000313" key="1">
    <source>
        <dbReference type="EMBL" id="CAI9783756.1"/>
    </source>
</evidence>
<evidence type="ECO:0000313" key="2">
    <source>
        <dbReference type="Proteomes" id="UP000834106"/>
    </source>
</evidence>
<dbReference type="SUPFAM" id="SSF52218">
    <property type="entry name" value="Flavoproteins"/>
    <property type="match status" value="1"/>
</dbReference>
<dbReference type="EMBL" id="OU503055">
    <property type="protein sequence ID" value="CAI9783756.1"/>
    <property type="molecule type" value="Genomic_DNA"/>
</dbReference>
<accession>A0AAD2ACF8</accession>
<protein>
    <submittedName>
        <fullName evidence="1">Uncharacterized protein</fullName>
    </submittedName>
</protein>
<keyword evidence="2" id="KW-1185">Reference proteome</keyword>
<gene>
    <name evidence="1" type="ORF">FPE_LOCUS30901</name>
</gene>
<name>A0AAD2ACF8_9LAMI</name>
<dbReference type="InterPro" id="IPR029039">
    <property type="entry name" value="Flavoprotein-like_sf"/>
</dbReference>
<dbReference type="AlphaFoldDB" id="A0AAD2ACF8"/>
<reference evidence="1" key="1">
    <citation type="submission" date="2023-05" db="EMBL/GenBank/DDBJ databases">
        <authorList>
            <person name="Huff M."/>
        </authorList>
    </citation>
    <scope>NUCLEOTIDE SEQUENCE</scope>
</reference>
<dbReference type="Proteomes" id="UP000834106">
    <property type="component" value="Chromosome 20"/>
</dbReference>
<sequence>MSKAVVEPEEVDDGKVTILFGTQTGTTEGFAKIWKWRTYRLYNMVLLSDLQRKKRGEGTGLRILIMEYLALETDNLSILTSSVRGGGGVDGAVWICCGCGCVAVGVADGWVDLVWVWLWEAVWW</sequence>
<organism evidence="1 2">
    <name type="scientific">Fraxinus pennsylvanica</name>
    <dbReference type="NCBI Taxonomy" id="56036"/>
    <lineage>
        <taxon>Eukaryota</taxon>
        <taxon>Viridiplantae</taxon>
        <taxon>Streptophyta</taxon>
        <taxon>Embryophyta</taxon>
        <taxon>Tracheophyta</taxon>
        <taxon>Spermatophyta</taxon>
        <taxon>Magnoliopsida</taxon>
        <taxon>eudicotyledons</taxon>
        <taxon>Gunneridae</taxon>
        <taxon>Pentapetalae</taxon>
        <taxon>asterids</taxon>
        <taxon>lamiids</taxon>
        <taxon>Lamiales</taxon>
        <taxon>Oleaceae</taxon>
        <taxon>Oleeae</taxon>
        <taxon>Fraxinus</taxon>
    </lineage>
</organism>